<reference evidence="2" key="1">
    <citation type="submission" date="2023-06" db="EMBL/GenBank/DDBJ databases">
        <authorList>
            <consortium name="Lawrence Berkeley National Laboratory"/>
            <person name="Ahrendt S."/>
            <person name="Sahu N."/>
            <person name="Indic B."/>
            <person name="Wong-Bajracharya J."/>
            <person name="Merenyi Z."/>
            <person name="Ke H.-M."/>
            <person name="Monk M."/>
            <person name="Kocsube S."/>
            <person name="Drula E."/>
            <person name="Lipzen A."/>
            <person name="Balint B."/>
            <person name="Henrissat B."/>
            <person name="Andreopoulos B."/>
            <person name="Martin F.M."/>
            <person name="Harder C.B."/>
            <person name="Rigling D."/>
            <person name="Ford K.L."/>
            <person name="Foster G.D."/>
            <person name="Pangilinan J."/>
            <person name="Papanicolaou A."/>
            <person name="Barry K."/>
            <person name="LaButti K."/>
            <person name="Viragh M."/>
            <person name="Koriabine M."/>
            <person name="Yan M."/>
            <person name="Riley R."/>
            <person name="Champramary S."/>
            <person name="Plett K.L."/>
            <person name="Tsai I.J."/>
            <person name="Slot J."/>
            <person name="Sipos G."/>
            <person name="Plett J."/>
            <person name="Nagy L.G."/>
            <person name="Grigoriev I.V."/>
        </authorList>
    </citation>
    <scope>NUCLEOTIDE SEQUENCE</scope>
    <source>
        <strain evidence="2">ICMP 16352</strain>
    </source>
</reference>
<dbReference type="Proteomes" id="UP001175227">
    <property type="component" value="Unassembled WGS sequence"/>
</dbReference>
<feature type="compositionally biased region" description="Basic and acidic residues" evidence="1">
    <location>
        <begin position="83"/>
        <end position="100"/>
    </location>
</feature>
<name>A0AA39NBS2_9AGAR</name>
<evidence type="ECO:0000313" key="2">
    <source>
        <dbReference type="EMBL" id="KAK0462727.1"/>
    </source>
</evidence>
<gene>
    <name evidence="2" type="ORF">IW261DRAFT_1428046</name>
</gene>
<sequence>MIFSMLMTRRNLYIIFILGENRYERKIVESDNSRKLATDELELDIKLDAEDDVFESVWGIDDTGDDEFRESDAERAGLGPDIKLGDVEIREESDSDNRLDDSDEETDRSSLTLLGNDSEGYRE</sequence>
<evidence type="ECO:0000313" key="3">
    <source>
        <dbReference type="Proteomes" id="UP001175227"/>
    </source>
</evidence>
<comment type="caution">
    <text evidence="2">The sequence shown here is derived from an EMBL/GenBank/DDBJ whole genome shotgun (WGS) entry which is preliminary data.</text>
</comment>
<dbReference type="EMBL" id="JAUEPR010000125">
    <property type="protein sequence ID" value="KAK0462727.1"/>
    <property type="molecule type" value="Genomic_DNA"/>
</dbReference>
<organism evidence="2 3">
    <name type="scientific">Armillaria novae-zelandiae</name>
    <dbReference type="NCBI Taxonomy" id="153914"/>
    <lineage>
        <taxon>Eukaryota</taxon>
        <taxon>Fungi</taxon>
        <taxon>Dikarya</taxon>
        <taxon>Basidiomycota</taxon>
        <taxon>Agaricomycotina</taxon>
        <taxon>Agaricomycetes</taxon>
        <taxon>Agaricomycetidae</taxon>
        <taxon>Agaricales</taxon>
        <taxon>Marasmiineae</taxon>
        <taxon>Physalacriaceae</taxon>
        <taxon>Armillaria</taxon>
    </lineage>
</organism>
<dbReference type="AlphaFoldDB" id="A0AA39NBS2"/>
<proteinExistence type="predicted"/>
<evidence type="ECO:0000256" key="1">
    <source>
        <dbReference type="SAM" id="MobiDB-lite"/>
    </source>
</evidence>
<protein>
    <submittedName>
        <fullName evidence="2">Uncharacterized protein</fullName>
    </submittedName>
</protein>
<accession>A0AA39NBS2</accession>
<keyword evidence="3" id="KW-1185">Reference proteome</keyword>
<feature type="region of interest" description="Disordered" evidence="1">
    <location>
        <begin position="63"/>
        <end position="123"/>
    </location>
</feature>